<sequence length="164" mass="19035">MQRYLSKVHQLAAYFKSFEIQRILRSQSRRANALSKLASTSFSALNKTVLVEVLSEQGYLEDKVYSVSSGDSWMDPLVRFLGHGVLPDDKVAARKIQRKSARYALRDGYLYKRSYLGPWLKCITVEEREKVLRSIHEEICGTHVEYQMLVKKALLLGYFWPTIR</sequence>
<dbReference type="PANTHER" id="PTHR48475">
    <property type="entry name" value="RIBONUCLEASE H"/>
    <property type="match status" value="1"/>
</dbReference>
<protein>
    <submittedName>
        <fullName evidence="2">Uncharacterized protein</fullName>
    </submittedName>
</protein>
<dbReference type="PANTHER" id="PTHR48475:SF2">
    <property type="entry name" value="RIBONUCLEASE H"/>
    <property type="match status" value="1"/>
</dbReference>
<keyword evidence="1" id="KW-1185">Reference proteome</keyword>
<dbReference type="RefSeq" id="XP_071933859.1">
    <property type="nucleotide sequence ID" value="XM_072077758.1"/>
</dbReference>
<gene>
    <name evidence="2" type="primary">LOC140036374</name>
</gene>
<reference evidence="2" key="1">
    <citation type="submission" date="2025-08" db="UniProtKB">
        <authorList>
            <consortium name="RefSeq"/>
        </authorList>
    </citation>
    <scope>IDENTIFICATION</scope>
    <source>
        <tissue evidence="2">Leaves</tissue>
    </source>
</reference>
<name>A0ABM4WPZ3_COFAR</name>
<evidence type="ECO:0000313" key="1">
    <source>
        <dbReference type="Proteomes" id="UP001652660"/>
    </source>
</evidence>
<proteinExistence type="predicted"/>
<dbReference type="GeneID" id="140036374"/>
<evidence type="ECO:0000313" key="2">
    <source>
        <dbReference type="RefSeq" id="XP_071933859.1"/>
    </source>
</evidence>
<dbReference type="Proteomes" id="UP001652660">
    <property type="component" value="Chromosome 2e"/>
</dbReference>
<accession>A0ABM4WPZ3</accession>
<dbReference type="Gene3D" id="1.10.340.70">
    <property type="match status" value="1"/>
</dbReference>
<organism evidence="1 2">
    <name type="scientific">Coffea arabica</name>
    <name type="common">Arabian coffee</name>
    <dbReference type="NCBI Taxonomy" id="13443"/>
    <lineage>
        <taxon>Eukaryota</taxon>
        <taxon>Viridiplantae</taxon>
        <taxon>Streptophyta</taxon>
        <taxon>Embryophyta</taxon>
        <taxon>Tracheophyta</taxon>
        <taxon>Spermatophyta</taxon>
        <taxon>Magnoliopsida</taxon>
        <taxon>eudicotyledons</taxon>
        <taxon>Gunneridae</taxon>
        <taxon>Pentapetalae</taxon>
        <taxon>asterids</taxon>
        <taxon>lamiids</taxon>
        <taxon>Gentianales</taxon>
        <taxon>Rubiaceae</taxon>
        <taxon>Ixoroideae</taxon>
        <taxon>Gardenieae complex</taxon>
        <taxon>Bertiereae - Coffeeae clade</taxon>
        <taxon>Coffeeae</taxon>
        <taxon>Coffea</taxon>
    </lineage>
</organism>